<dbReference type="Gene3D" id="3.20.20.70">
    <property type="entry name" value="Aldolase class I"/>
    <property type="match status" value="1"/>
</dbReference>
<dbReference type="FunFam" id="3.20.20.70:FF:000037">
    <property type="entry name" value="Tryptophan synthase alpha chain"/>
    <property type="match status" value="1"/>
</dbReference>
<gene>
    <name evidence="9" type="primary">trpA</name>
    <name evidence="11" type="ORF">DRJ00_03505</name>
</gene>
<name>A0A497E4W0_UNCAE</name>
<comment type="catalytic activity">
    <reaction evidence="8 9">
        <text>(1S,2R)-1-C-(indol-3-yl)glycerol 3-phosphate + L-serine = D-glyceraldehyde 3-phosphate + L-tryptophan + H2O</text>
        <dbReference type="Rhea" id="RHEA:10532"/>
        <dbReference type="ChEBI" id="CHEBI:15377"/>
        <dbReference type="ChEBI" id="CHEBI:33384"/>
        <dbReference type="ChEBI" id="CHEBI:57912"/>
        <dbReference type="ChEBI" id="CHEBI:58866"/>
        <dbReference type="ChEBI" id="CHEBI:59776"/>
        <dbReference type="EC" id="4.2.1.20"/>
    </reaction>
</comment>
<evidence type="ECO:0000256" key="3">
    <source>
        <dbReference type="ARBA" id="ARBA00011270"/>
    </source>
</evidence>
<organism evidence="11 12">
    <name type="scientific">Aerophobetes bacterium</name>
    <dbReference type="NCBI Taxonomy" id="2030807"/>
    <lineage>
        <taxon>Bacteria</taxon>
        <taxon>Candidatus Aerophobota</taxon>
    </lineage>
</organism>
<evidence type="ECO:0000256" key="9">
    <source>
        <dbReference type="HAMAP-Rule" id="MF_00131"/>
    </source>
</evidence>
<evidence type="ECO:0000313" key="11">
    <source>
        <dbReference type="EMBL" id="RLE09703.1"/>
    </source>
</evidence>
<accession>A0A497E4W0</accession>
<evidence type="ECO:0000256" key="8">
    <source>
        <dbReference type="ARBA" id="ARBA00049047"/>
    </source>
</evidence>
<evidence type="ECO:0000313" key="12">
    <source>
        <dbReference type="Proteomes" id="UP000279422"/>
    </source>
</evidence>
<dbReference type="AlphaFoldDB" id="A0A497E4W0"/>
<dbReference type="HAMAP" id="MF_00131">
    <property type="entry name" value="Trp_synth_alpha"/>
    <property type="match status" value="1"/>
</dbReference>
<dbReference type="UniPathway" id="UPA00035">
    <property type="reaction ID" value="UER00044"/>
</dbReference>
<dbReference type="InterPro" id="IPR013785">
    <property type="entry name" value="Aldolase_TIM"/>
</dbReference>
<evidence type="ECO:0000256" key="10">
    <source>
        <dbReference type="RuleBase" id="RU003662"/>
    </source>
</evidence>
<keyword evidence="6 9" id="KW-0057">Aromatic amino acid biosynthesis</keyword>
<evidence type="ECO:0000256" key="4">
    <source>
        <dbReference type="ARBA" id="ARBA00022605"/>
    </source>
</evidence>
<keyword evidence="7 9" id="KW-0456">Lyase</keyword>
<dbReference type="InterPro" id="IPR011060">
    <property type="entry name" value="RibuloseP-bd_barrel"/>
</dbReference>
<dbReference type="GO" id="GO:0004834">
    <property type="term" value="F:tryptophan synthase activity"/>
    <property type="evidence" value="ECO:0007669"/>
    <property type="project" value="UniProtKB-UniRule"/>
</dbReference>
<protein>
    <recommendedName>
        <fullName evidence="9">Tryptophan synthase alpha chain</fullName>
        <ecNumber evidence="9">4.2.1.20</ecNumber>
    </recommendedName>
</protein>
<comment type="caution">
    <text evidence="11">The sequence shown here is derived from an EMBL/GenBank/DDBJ whole genome shotgun (WGS) entry which is preliminary data.</text>
</comment>
<comment type="function">
    <text evidence="1 9">The alpha subunit is responsible for the aldol cleavage of indoleglycerol phosphate to indole and glyceraldehyde 3-phosphate.</text>
</comment>
<comment type="subunit">
    <text evidence="3 9">Tetramer of two alpha and two beta chains.</text>
</comment>
<dbReference type="EC" id="4.2.1.20" evidence="9"/>
<dbReference type="EMBL" id="QMPZ01000033">
    <property type="protein sequence ID" value="RLE09703.1"/>
    <property type="molecule type" value="Genomic_DNA"/>
</dbReference>
<dbReference type="PANTHER" id="PTHR43406:SF1">
    <property type="entry name" value="TRYPTOPHAN SYNTHASE ALPHA CHAIN, CHLOROPLASTIC"/>
    <property type="match status" value="1"/>
</dbReference>
<proteinExistence type="inferred from homology"/>
<dbReference type="SUPFAM" id="SSF51366">
    <property type="entry name" value="Ribulose-phoshate binding barrel"/>
    <property type="match status" value="1"/>
</dbReference>
<feature type="active site" description="Proton acceptor" evidence="9">
    <location>
        <position position="49"/>
    </location>
</feature>
<keyword evidence="4 9" id="KW-0028">Amino-acid biosynthesis</keyword>
<comment type="similarity">
    <text evidence="9 10">Belongs to the TrpA family.</text>
</comment>
<evidence type="ECO:0000256" key="2">
    <source>
        <dbReference type="ARBA" id="ARBA00004733"/>
    </source>
</evidence>
<dbReference type="PANTHER" id="PTHR43406">
    <property type="entry name" value="TRYPTOPHAN SYNTHASE, ALPHA CHAIN"/>
    <property type="match status" value="1"/>
</dbReference>
<keyword evidence="5 9" id="KW-0822">Tryptophan biosynthesis</keyword>
<evidence type="ECO:0000256" key="7">
    <source>
        <dbReference type="ARBA" id="ARBA00023239"/>
    </source>
</evidence>
<dbReference type="GO" id="GO:0005829">
    <property type="term" value="C:cytosol"/>
    <property type="evidence" value="ECO:0007669"/>
    <property type="project" value="TreeGrafter"/>
</dbReference>
<dbReference type="CDD" id="cd04724">
    <property type="entry name" value="Tryptophan_synthase_alpha"/>
    <property type="match status" value="1"/>
</dbReference>
<evidence type="ECO:0000256" key="6">
    <source>
        <dbReference type="ARBA" id="ARBA00023141"/>
    </source>
</evidence>
<dbReference type="Pfam" id="PF00290">
    <property type="entry name" value="Trp_syntA"/>
    <property type="match status" value="1"/>
</dbReference>
<evidence type="ECO:0000256" key="5">
    <source>
        <dbReference type="ARBA" id="ARBA00022822"/>
    </source>
</evidence>
<evidence type="ECO:0000256" key="1">
    <source>
        <dbReference type="ARBA" id="ARBA00003365"/>
    </source>
</evidence>
<feature type="active site" description="Proton acceptor" evidence="9">
    <location>
        <position position="60"/>
    </location>
</feature>
<sequence>MNRIDEKFARLRKEGGKAFIPFITCGDPDPSMSEKIVLTLERAGADIVELGVPFSDPIADGPTIQASSQRALNSKVNLRRVLQVVRRIRRRSEIPLALLTYFNPVYQMGIRQFVREAKKAGVDGVIIPDLPLEEAGSLKNFMDEEGLDLILLVAPTSVDERIKMVGQLSGGFIYVVSVTGTTGAREKVPYPVRKLILRIKKYTNKPICLGFGISTPEQVKVIRTWVDGIIVGSALIKVIEKNLKNKHLLEEVEEFAVKMKASLI</sequence>
<dbReference type="PROSITE" id="PS00167">
    <property type="entry name" value="TRP_SYNTHASE_ALPHA"/>
    <property type="match status" value="1"/>
</dbReference>
<dbReference type="NCBIfam" id="TIGR00262">
    <property type="entry name" value="trpA"/>
    <property type="match status" value="1"/>
</dbReference>
<comment type="pathway">
    <text evidence="2 9">Amino-acid biosynthesis; L-tryptophan biosynthesis; L-tryptophan from chorismate: step 5/5.</text>
</comment>
<dbReference type="InterPro" id="IPR018204">
    <property type="entry name" value="Trp_synthase_alpha_AS"/>
</dbReference>
<dbReference type="InterPro" id="IPR002028">
    <property type="entry name" value="Trp_synthase_suA"/>
</dbReference>
<reference evidence="11 12" key="1">
    <citation type="submission" date="2018-06" db="EMBL/GenBank/DDBJ databases">
        <title>Extensive metabolic versatility and redundancy in microbially diverse, dynamic hydrothermal sediments.</title>
        <authorList>
            <person name="Dombrowski N."/>
            <person name="Teske A."/>
            <person name="Baker B.J."/>
        </authorList>
    </citation>
    <scope>NUCLEOTIDE SEQUENCE [LARGE SCALE GENOMIC DNA]</scope>
    <source>
        <strain evidence="11">B47_G16</strain>
    </source>
</reference>
<dbReference type="Proteomes" id="UP000279422">
    <property type="component" value="Unassembled WGS sequence"/>
</dbReference>